<dbReference type="GO" id="GO:0004674">
    <property type="term" value="F:protein serine/threonine kinase activity"/>
    <property type="evidence" value="ECO:0007669"/>
    <property type="project" value="InterPro"/>
</dbReference>
<dbReference type="EMBL" id="ML977498">
    <property type="protein sequence ID" value="KAF2133798.1"/>
    <property type="molecule type" value="Genomic_DNA"/>
</dbReference>
<feature type="domain" description="Protein kinase" evidence="5">
    <location>
        <begin position="93"/>
        <end position="415"/>
    </location>
</feature>
<dbReference type="GO" id="GO:0010506">
    <property type="term" value="P:regulation of autophagy"/>
    <property type="evidence" value="ECO:0007669"/>
    <property type="project" value="InterPro"/>
</dbReference>
<proteinExistence type="predicted"/>
<keyword evidence="6" id="KW-0808">Transferase</keyword>
<evidence type="ECO:0000256" key="3">
    <source>
        <dbReference type="ARBA" id="ARBA00030237"/>
    </source>
</evidence>
<dbReference type="GeneID" id="54403570"/>
<dbReference type="PROSITE" id="PS00108">
    <property type="entry name" value="PROTEIN_KINASE_ST"/>
    <property type="match status" value="1"/>
</dbReference>
<accession>A0A6A6ARK1</accession>
<dbReference type="Proteomes" id="UP000799771">
    <property type="component" value="Unassembled WGS sequence"/>
</dbReference>
<evidence type="ECO:0000313" key="6">
    <source>
        <dbReference type="EMBL" id="KAF2133798.1"/>
    </source>
</evidence>
<dbReference type="InterPro" id="IPR008271">
    <property type="entry name" value="Ser/Thr_kinase_AS"/>
</dbReference>
<dbReference type="PROSITE" id="PS50011">
    <property type="entry name" value="PROTEIN_KINASE_DOM"/>
    <property type="match status" value="1"/>
</dbReference>
<name>A0A6A6ARK1_9PLEO</name>
<dbReference type="GO" id="GO:0006914">
    <property type="term" value="P:autophagy"/>
    <property type="evidence" value="ECO:0007669"/>
    <property type="project" value="UniProtKB-KW"/>
</dbReference>
<organism evidence="6 7">
    <name type="scientific">Dothidotthia symphoricarpi CBS 119687</name>
    <dbReference type="NCBI Taxonomy" id="1392245"/>
    <lineage>
        <taxon>Eukaryota</taxon>
        <taxon>Fungi</taxon>
        <taxon>Dikarya</taxon>
        <taxon>Ascomycota</taxon>
        <taxon>Pezizomycotina</taxon>
        <taxon>Dothideomycetes</taxon>
        <taxon>Pleosporomycetidae</taxon>
        <taxon>Pleosporales</taxon>
        <taxon>Dothidotthiaceae</taxon>
        <taxon>Dothidotthia</taxon>
    </lineage>
</organism>
<dbReference type="InterPro" id="IPR045269">
    <property type="entry name" value="Atg1-like"/>
</dbReference>
<keyword evidence="2" id="KW-0072">Autophagy</keyword>
<evidence type="ECO:0000313" key="7">
    <source>
        <dbReference type="Proteomes" id="UP000799771"/>
    </source>
</evidence>
<dbReference type="PANTHER" id="PTHR24348">
    <property type="entry name" value="SERINE/THREONINE-PROTEIN KINASE UNC-51-RELATED"/>
    <property type="match status" value="1"/>
</dbReference>
<protein>
    <recommendedName>
        <fullName evidence="3">Autophagy-related protein 1</fullName>
    </recommendedName>
</protein>
<dbReference type="Pfam" id="PF00069">
    <property type="entry name" value="Pkinase"/>
    <property type="match status" value="1"/>
</dbReference>
<dbReference type="AlphaFoldDB" id="A0A6A6ARK1"/>
<dbReference type="OrthoDB" id="1668230at2759"/>
<dbReference type="GO" id="GO:0005524">
    <property type="term" value="F:ATP binding"/>
    <property type="evidence" value="ECO:0007669"/>
    <property type="project" value="InterPro"/>
</dbReference>
<dbReference type="InterPro" id="IPR011009">
    <property type="entry name" value="Kinase-like_dom_sf"/>
</dbReference>
<evidence type="ECO:0000256" key="2">
    <source>
        <dbReference type="ARBA" id="ARBA00023006"/>
    </source>
</evidence>
<evidence type="ECO:0000256" key="4">
    <source>
        <dbReference type="SAM" id="MobiDB-lite"/>
    </source>
</evidence>
<gene>
    <name evidence="6" type="ORF">P153DRAFT_281378</name>
</gene>
<feature type="region of interest" description="Disordered" evidence="4">
    <location>
        <begin position="1"/>
        <end position="69"/>
    </location>
</feature>
<dbReference type="Gene3D" id="1.10.510.10">
    <property type="entry name" value="Transferase(Phosphotransferase) domain 1"/>
    <property type="match status" value="1"/>
</dbReference>
<dbReference type="PANTHER" id="PTHR24348:SF68">
    <property type="entry name" value="SERINE_THREONINE-PROTEIN KINASE ATG1C"/>
    <property type="match status" value="1"/>
</dbReference>
<reference evidence="6" key="1">
    <citation type="journal article" date="2020" name="Stud. Mycol.">
        <title>101 Dothideomycetes genomes: a test case for predicting lifestyles and emergence of pathogens.</title>
        <authorList>
            <person name="Haridas S."/>
            <person name="Albert R."/>
            <person name="Binder M."/>
            <person name="Bloem J."/>
            <person name="Labutti K."/>
            <person name="Salamov A."/>
            <person name="Andreopoulos B."/>
            <person name="Baker S."/>
            <person name="Barry K."/>
            <person name="Bills G."/>
            <person name="Bluhm B."/>
            <person name="Cannon C."/>
            <person name="Castanera R."/>
            <person name="Culley D."/>
            <person name="Daum C."/>
            <person name="Ezra D."/>
            <person name="Gonzalez J."/>
            <person name="Henrissat B."/>
            <person name="Kuo A."/>
            <person name="Liang C."/>
            <person name="Lipzen A."/>
            <person name="Lutzoni F."/>
            <person name="Magnuson J."/>
            <person name="Mondo S."/>
            <person name="Nolan M."/>
            <person name="Ohm R."/>
            <person name="Pangilinan J."/>
            <person name="Park H.-J."/>
            <person name="Ramirez L."/>
            <person name="Alfaro M."/>
            <person name="Sun H."/>
            <person name="Tritt A."/>
            <person name="Yoshinaga Y."/>
            <person name="Zwiers L.-H."/>
            <person name="Turgeon B."/>
            <person name="Goodwin S."/>
            <person name="Spatafora J."/>
            <person name="Crous P."/>
            <person name="Grigoriev I."/>
        </authorList>
    </citation>
    <scope>NUCLEOTIDE SEQUENCE</scope>
    <source>
        <strain evidence="6">CBS 119687</strain>
    </source>
</reference>
<keyword evidence="6" id="KW-0418">Kinase</keyword>
<dbReference type="SUPFAM" id="SSF56112">
    <property type="entry name" value="Protein kinase-like (PK-like)"/>
    <property type="match status" value="1"/>
</dbReference>
<keyword evidence="7" id="KW-1185">Reference proteome</keyword>
<comment type="subcellular location">
    <subcellularLocation>
        <location evidence="1">Preautophagosomal structure membrane</location>
        <topology evidence="1">Peripheral membrane protein</topology>
    </subcellularLocation>
</comment>
<sequence length="415" mass="45554">MNLQDPRTLRDSGAITPPVTPIKASHSRSSSNASDVLNGSSTLRHGDFIPSSTSERPRKDSAAPYHLAQKPSGTELIRFPFHLSDYEIQTDKNGRKQPIGSGAWSDVYLAKPVFSNPIDQIESTVSPPMSPMDFNIPSQEANELPFAPPLYAIKIPASRSARKVLGEEARILSYLSQLPDVDHHVVSFYGQDTRTDALVLKAMAGTLEDWVQKHLNTLPEASRAQALADVFPTLASSLLDSLRWLHSKSCTHADVKPANILLPAMDLAPRPIFSDFSSAILTAFPTEHDAAQQGAGTWDYLDPILLSTANLATASETTDLWSLAITLLFVVVGASPFDALRGNKFRLREMIKQGDPLACLAYGDEGIRNMMRVKGLSQAMGFDVLKWFGKVLCRDVGKRVDMRLWKLELDGAVEM</sequence>
<dbReference type="InterPro" id="IPR000719">
    <property type="entry name" value="Prot_kinase_dom"/>
</dbReference>
<dbReference type="GO" id="GO:0034045">
    <property type="term" value="C:phagophore assembly site membrane"/>
    <property type="evidence" value="ECO:0007669"/>
    <property type="project" value="UniProtKB-SubCell"/>
</dbReference>
<evidence type="ECO:0000259" key="5">
    <source>
        <dbReference type="PROSITE" id="PS50011"/>
    </source>
</evidence>
<dbReference type="SMART" id="SM00220">
    <property type="entry name" value="S_TKc"/>
    <property type="match status" value="1"/>
</dbReference>
<dbReference type="RefSeq" id="XP_033528185.1">
    <property type="nucleotide sequence ID" value="XM_033663138.1"/>
</dbReference>
<evidence type="ECO:0000256" key="1">
    <source>
        <dbReference type="ARBA" id="ARBA00004623"/>
    </source>
</evidence>